<feature type="region of interest" description="Disordered" evidence="1">
    <location>
        <begin position="73"/>
        <end position="93"/>
    </location>
</feature>
<dbReference type="PANTHER" id="PTHR34562:SF8">
    <property type="entry name" value="WPP DOMAIN-INTERACTING PROTEIN 1"/>
    <property type="match status" value="1"/>
</dbReference>
<reference evidence="2" key="2">
    <citation type="journal article" date="2024" name="Plant">
        <title>Genomic evolution and insights into agronomic trait innovations of Sesamum species.</title>
        <authorList>
            <person name="Miao H."/>
            <person name="Wang L."/>
            <person name="Qu L."/>
            <person name="Liu H."/>
            <person name="Sun Y."/>
            <person name="Le M."/>
            <person name="Wang Q."/>
            <person name="Wei S."/>
            <person name="Zheng Y."/>
            <person name="Lin W."/>
            <person name="Duan Y."/>
            <person name="Cao H."/>
            <person name="Xiong S."/>
            <person name="Wang X."/>
            <person name="Wei L."/>
            <person name="Li C."/>
            <person name="Ma Q."/>
            <person name="Ju M."/>
            <person name="Zhao R."/>
            <person name="Li G."/>
            <person name="Mu C."/>
            <person name="Tian Q."/>
            <person name="Mei H."/>
            <person name="Zhang T."/>
            <person name="Gao T."/>
            <person name="Zhang H."/>
        </authorList>
    </citation>
    <scope>NUCLEOTIDE SEQUENCE</scope>
    <source>
        <strain evidence="2">KEN8</strain>
    </source>
</reference>
<proteinExistence type="predicted"/>
<feature type="compositionally biased region" description="Basic and acidic residues" evidence="1">
    <location>
        <begin position="305"/>
        <end position="314"/>
    </location>
</feature>
<feature type="compositionally biased region" description="Polar residues" evidence="1">
    <location>
        <begin position="275"/>
        <end position="284"/>
    </location>
</feature>
<feature type="compositionally biased region" description="Acidic residues" evidence="1">
    <location>
        <begin position="292"/>
        <end position="304"/>
    </location>
</feature>
<dbReference type="EMBL" id="JACGWM010000007">
    <property type="protein sequence ID" value="KAL0362994.1"/>
    <property type="molecule type" value="Genomic_DNA"/>
</dbReference>
<feature type="compositionally biased region" description="Polar residues" evidence="1">
    <location>
        <begin position="80"/>
        <end position="89"/>
    </location>
</feature>
<feature type="compositionally biased region" description="Basic and acidic residues" evidence="1">
    <location>
        <begin position="236"/>
        <end position="264"/>
    </location>
</feature>
<protein>
    <submittedName>
        <fullName evidence="2">WPP domain-interacting protein 2</fullName>
    </submittedName>
</protein>
<organism evidence="2">
    <name type="scientific">Sesamum calycinum</name>
    <dbReference type="NCBI Taxonomy" id="2727403"/>
    <lineage>
        <taxon>Eukaryota</taxon>
        <taxon>Viridiplantae</taxon>
        <taxon>Streptophyta</taxon>
        <taxon>Embryophyta</taxon>
        <taxon>Tracheophyta</taxon>
        <taxon>Spermatophyta</taxon>
        <taxon>Magnoliopsida</taxon>
        <taxon>eudicotyledons</taxon>
        <taxon>Gunneridae</taxon>
        <taxon>Pentapetalae</taxon>
        <taxon>asterids</taxon>
        <taxon>lamiids</taxon>
        <taxon>Lamiales</taxon>
        <taxon>Pedaliaceae</taxon>
        <taxon>Sesamum</taxon>
    </lineage>
</organism>
<sequence length="501" mass="55475">MDLESECSVLGSVEDNEEITNDSVSGNLENFGESEVQINGTCSVENNDNDELFPEVEQKEAEVLESVSFPPVDLKAEVSPSPTTATTTRKGYGLKKWRRIKRDAIKGGDSSIATSKMMTPDLPYSGPNSSKRVQVYAERKQKSDGSVSSTNALVRNLDGFAQLDESGLGLGPPFAAGTDSENSEDQSSKSSTAASAPRMKYEKPVVVGFPHDKGRMRSLSGKNLTHSVQRGQQGKGRIESTKKARGERVKIEKENSHSSLESDSRSSNFVFMQGTYFTNNGTQNERPKDYDGENGDEIQDSEQDNDGRRDVYERDGDDGCEESSPEDVVADSSSEVKEERSENHGSSRDQDPLIESIFALQSAQEALEKETANRDVETEVEDLFKQKIEVEVEYLAISRMVQKLKAAAGNHITVLEEQKALVSEQTQILDKLGDAENKALMLKKQAEKLENFCEDIASADETLELQNRLTIFQELMEMEFRVFDLLLVKKGVEKFVKIAKG</sequence>
<feature type="region of interest" description="Disordered" evidence="1">
    <location>
        <begin position="108"/>
        <end position="150"/>
    </location>
</feature>
<feature type="compositionally biased region" description="Polar residues" evidence="1">
    <location>
        <begin position="220"/>
        <end position="232"/>
    </location>
</feature>
<accession>A0AAW2Q504</accession>
<dbReference type="AlphaFoldDB" id="A0AAW2Q504"/>
<evidence type="ECO:0000313" key="2">
    <source>
        <dbReference type="EMBL" id="KAL0362994.1"/>
    </source>
</evidence>
<evidence type="ECO:0000256" key="1">
    <source>
        <dbReference type="SAM" id="MobiDB-lite"/>
    </source>
</evidence>
<reference evidence="2" key="1">
    <citation type="submission" date="2020-06" db="EMBL/GenBank/DDBJ databases">
        <authorList>
            <person name="Li T."/>
            <person name="Hu X."/>
            <person name="Zhang T."/>
            <person name="Song X."/>
            <person name="Zhang H."/>
            <person name="Dai N."/>
            <person name="Sheng W."/>
            <person name="Hou X."/>
            <person name="Wei L."/>
        </authorList>
    </citation>
    <scope>NUCLEOTIDE SEQUENCE</scope>
    <source>
        <strain evidence="2">KEN8</strain>
        <tissue evidence="2">Leaf</tissue>
    </source>
</reference>
<comment type="caution">
    <text evidence="2">The sequence shown here is derived from an EMBL/GenBank/DDBJ whole genome shotgun (WGS) entry which is preliminary data.</text>
</comment>
<feature type="region of interest" description="Disordered" evidence="1">
    <location>
        <begin position="164"/>
        <end position="353"/>
    </location>
</feature>
<dbReference type="InterPro" id="IPR044696">
    <property type="entry name" value="WIP1/2/3"/>
</dbReference>
<gene>
    <name evidence="2" type="ORF">Scaly_1254600</name>
</gene>
<feature type="compositionally biased region" description="Basic and acidic residues" evidence="1">
    <location>
        <begin position="334"/>
        <end position="351"/>
    </location>
</feature>
<dbReference type="PANTHER" id="PTHR34562">
    <property type="entry name" value="WPP DOMAIN-INTERACTING PROTEIN 2"/>
    <property type="match status" value="1"/>
</dbReference>
<feature type="compositionally biased region" description="Acidic residues" evidence="1">
    <location>
        <begin position="315"/>
        <end position="329"/>
    </location>
</feature>
<name>A0AAW2Q504_9LAMI</name>